<evidence type="ECO:0000313" key="2">
    <source>
        <dbReference type="Proteomes" id="UP001234202"/>
    </source>
</evidence>
<organism evidence="1 2">
    <name type="scientific">Naganishia onofrii</name>
    <dbReference type="NCBI Taxonomy" id="1851511"/>
    <lineage>
        <taxon>Eukaryota</taxon>
        <taxon>Fungi</taxon>
        <taxon>Dikarya</taxon>
        <taxon>Basidiomycota</taxon>
        <taxon>Agaricomycotina</taxon>
        <taxon>Tremellomycetes</taxon>
        <taxon>Filobasidiales</taxon>
        <taxon>Filobasidiaceae</taxon>
        <taxon>Naganishia</taxon>
    </lineage>
</organism>
<name>A0ACC2X013_9TREE</name>
<proteinExistence type="predicted"/>
<accession>A0ACC2X013</accession>
<gene>
    <name evidence="1" type="ORF">QFC24_006522</name>
</gene>
<sequence>MARRRQAFNSDLSSYAEPTTNQNPANRSAPNATLTAQRQPSRQQQQQQPHRHHHQHPVRAPGPVHAKVAHEVDSKTLEIPGEPVAQVIAPAASDDDSEGSADGEEVDGDSASGSDERSGMAPPLPAVSDEETCFICAEKITYFAVGYLRDSFEGVLQTLLPSLLFTTDAETPFPSTPPDSKLPPGTLDMSAYEFSDAKLGIVFENAEMVRPHLCRRQLSRFAHEQVLYPPHLIGLHDPSRLSRGQRPKPRNKMEEQMVASWGAPHPMCEEAHFNHSHHPCTEQICLEKKFVVFGSEVDLKAHMVNEHGAKMNSKDRHRARQIDVGFVHFGPDDSFIPPEPSAAQRRNNQIARPETSDQFSRVPRGGRHTAPQSQQLPQPPNDREARRAFERTLTINDDNSASGSRNSKNRSQAPADATGAAVAARHAQVMDLVMSMVDYSEPKMAAFRNSVKAFKNNEAGARDMIYTIYSVLNSDQESTVKITRDIVGLFNGDTEKQKSILEAINEFKIDRRNEFPTLGDGPTGVGTEFAGIASGKILSAKRVTQPGSNSNAIWDRVERAAASAPVNRPVSTGPGGRKVPGASGSFPALGGASKSASKASGPSATPWAGRTAPPTRSGFPTLQPSAVPVAPQPRSVNFSTTSANGQKKAPKPPAAAAFPGLPSSSTGSRGLTSADRQALFGGSDRAQMVSRMKGIDNTSPAGWAAGSNSGSTTPPAASTNEPVEAPQGGGKKKNKKQTLFTVSASGR</sequence>
<dbReference type="Proteomes" id="UP001234202">
    <property type="component" value="Unassembled WGS sequence"/>
</dbReference>
<protein>
    <submittedName>
        <fullName evidence="1">Uncharacterized protein</fullName>
    </submittedName>
</protein>
<dbReference type="EMBL" id="JASBWV010000033">
    <property type="protein sequence ID" value="KAJ9117063.1"/>
    <property type="molecule type" value="Genomic_DNA"/>
</dbReference>
<comment type="caution">
    <text evidence="1">The sequence shown here is derived from an EMBL/GenBank/DDBJ whole genome shotgun (WGS) entry which is preliminary data.</text>
</comment>
<reference evidence="1" key="1">
    <citation type="submission" date="2023-04" db="EMBL/GenBank/DDBJ databases">
        <title>Draft Genome sequencing of Naganishia species isolated from polar environments using Oxford Nanopore Technology.</title>
        <authorList>
            <person name="Leo P."/>
            <person name="Venkateswaran K."/>
        </authorList>
    </citation>
    <scope>NUCLEOTIDE SEQUENCE</scope>
    <source>
        <strain evidence="1">DBVPG 5303</strain>
    </source>
</reference>
<keyword evidence="2" id="KW-1185">Reference proteome</keyword>
<evidence type="ECO:0000313" key="1">
    <source>
        <dbReference type="EMBL" id="KAJ9117063.1"/>
    </source>
</evidence>